<keyword evidence="4" id="KW-0548">Nucleotidyltransferase</keyword>
<sequence>MTIVRSEYLELAPQGRYLSDVVVLSQAWKKSHAFIRRHNWYADVLELDVSTIDLEARLLAWSMEAQSQDFLPAPLLLVPAPKNARWEFAERAPLPSIENLMDVNWDDLGPDPAFDDWRPKSANSASTEEGAASAQKLRPLAHLCIRDQTLATAVMMCLAEAIESAQGDSGETDLWKAREAGTVSYGNRLDCRWKVTSPDHHPRADFSWGNGRTYRQYFQDYRLFLARPRRICAELVAQVPKRRELFVVSLDIKSFFDCIDTTALVGELRKFELEHRTNTGNPQHLWADDVFWARTTRIFAWKWRDEDQVHAPLIREADAKTLNLGLPQGLVASGFLANAYMIGFDRAMHQAVTSGKTLSGEVKILDYSRYVDDIRIVVEAPAQEALLNGILAQVVSFVEAQLTEHCKRIEAKHVLKLSSEDHKRTITPYRSISAQSNMSALMDVLNAELSGTFDLESLVQAAGGLDGLLWMADQIEERPEPKGSRMRLATVAVPSTDVRDDTVKRFVATRLAQMLRHRLAMADVTAPAEREEALVDGISEGAVIAHEFESTARKLVKCWAENPSLALLLRCGMDLYPHPALLAPVVEALTVKLFGAPTDLDLDRWREVRVSEYVSADLLRAGAVETGYRDSEEYPDSVDIAGYRQDLGAFARRIISERATSPWYLLQQAYLYLSSIGDFSLAAHQASMPPEIAAYVELQRSMMYAPAHSARLVTAIPLALVGQQLTPDSRRFAVWLREGLRNTDDEKQQEHAVRTIVLSRPDLVLEAIRSTRGVRAAAWKKYVPTGLIDAARKPPARRSTEGRQAPRSLTQVMASDENIFGQENGLLMLARSLLQQEGIEDRLANGLTPSDIVLECAAWDEIQALPTEAGFIQVTMAPSETHLVTNPMYQNPPWVADDKAWLYGLGRILRAALTGEFDFTTRRYLVTEDVGRYKGLRSTWYKRRFGLLNSARGLMDEPSPVSPWLSGFLSTLLQWPGVEFRAQNGTAAGEVRTRKELLKLLDKRITEQRALFGRRSRTPMYVVPTDDSAPLRERLLRVAIVQPMRPRSEEFDTKDPIHWTAGVLAAHRRHLAEVCRLANQKLRTWASAKGIALGGKSEDDAIVDVILFPELAVHPEHVFLLRRLSDKLRASIFTGLTFVHSHKRGGPVNQGLWMIRTASPAHGRSIQYVWQGKKHPMKLELEMGIKGHRPHLTLLELPVGTKTRTRIAAAICYDATDLDLVADLREKSDMFLVAALNQDVQTFDNMVAALHFHMYQPVVLANMGQFGGSTAQIPLPQPDRLIAHVHGNNQVAVSVFEVDPAPFKSTAVAKAPRKLKYPPAGYKGRPA</sequence>
<evidence type="ECO:0000313" key="4">
    <source>
        <dbReference type="EMBL" id="MBL0425408.1"/>
    </source>
</evidence>
<dbReference type="Proteomes" id="UP000622707">
    <property type="component" value="Unassembled WGS sequence"/>
</dbReference>
<protein>
    <submittedName>
        <fullName evidence="4">RNA-directed DNA polymerase</fullName>
    </submittedName>
</protein>
<comment type="caution">
    <text evidence="4">The sequence shown here is derived from an EMBL/GenBank/DDBJ whole genome shotgun (WGS) entry which is preliminary data.</text>
</comment>
<evidence type="ECO:0000313" key="5">
    <source>
        <dbReference type="Proteomes" id="UP000622707"/>
    </source>
</evidence>
<evidence type="ECO:0000256" key="2">
    <source>
        <dbReference type="SAM" id="MobiDB-lite"/>
    </source>
</evidence>
<organism evidence="4 5">
    <name type="scientific">Ramlibacter alkalitolerans</name>
    <dbReference type="NCBI Taxonomy" id="2039631"/>
    <lineage>
        <taxon>Bacteria</taxon>
        <taxon>Pseudomonadati</taxon>
        <taxon>Pseudomonadota</taxon>
        <taxon>Betaproteobacteria</taxon>
        <taxon>Burkholderiales</taxon>
        <taxon>Comamonadaceae</taxon>
        <taxon>Ramlibacter</taxon>
    </lineage>
</organism>
<dbReference type="InterPro" id="IPR051083">
    <property type="entry name" value="GrpII_Intron_Splice-Mob/Def"/>
</dbReference>
<feature type="domain" description="Reverse transcriptase" evidence="3">
    <location>
        <begin position="222"/>
        <end position="402"/>
    </location>
</feature>
<dbReference type="EMBL" id="JAEQND010000005">
    <property type="protein sequence ID" value="MBL0425408.1"/>
    <property type="molecule type" value="Genomic_DNA"/>
</dbReference>
<dbReference type="CDD" id="cd01646">
    <property type="entry name" value="RT_Bac_retron_I"/>
    <property type="match status" value="1"/>
</dbReference>
<evidence type="ECO:0000259" key="3">
    <source>
        <dbReference type="Pfam" id="PF00078"/>
    </source>
</evidence>
<comment type="similarity">
    <text evidence="1">Belongs to the bacterial reverse transcriptase family.</text>
</comment>
<dbReference type="InterPro" id="IPR000477">
    <property type="entry name" value="RT_dom"/>
</dbReference>
<reference evidence="4 5" key="1">
    <citation type="journal article" date="2017" name="Int. J. Syst. Evol. Microbiol.">
        <title>Ramlibacter alkalitolerans sp. nov., alkali-tolerant bacterium isolated from soil of ginseng.</title>
        <authorList>
            <person name="Lee D.H."/>
            <person name="Cha C.J."/>
        </authorList>
    </citation>
    <scope>NUCLEOTIDE SEQUENCE [LARGE SCALE GENOMIC DNA]</scope>
    <source>
        <strain evidence="4 5">KACC 19305</strain>
    </source>
</reference>
<dbReference type="GO" id="GO:0003964">
    <property type="term" value="F:RNA-directed DNA polymerase activity"/>
    <property type="evidence" value="ECO:0007669"/>
    <property type="project" value="UniProtKB-KW"/>
</dbReference>
<feature type="region of interest" description="Disordered" evidence="2">
    <location>
        <begin position="114"/>
        <end position="133"/>
    </location>
</feature>
<name>A0ABS1JMD2_9BURK</name>
<keyword evidence="4" id="KW-0695">RNA-directed DNA polymerase</keyword>
<dbReference type="PANTHER" id="PTHR34047">
    <property type="entry name" value="NUCLEAR INTRON MATURASE 1, MITOCHONDRIAL-RELATED"/>
    <property type="match status" value="1"/>
</dbReference>
<evidence type="ECO:0000256" key="1">
    <source>
        <dbReference type="ARBA" id="ARBA00034120"/>
    </source>
</evidence>
<keyword evidence="4" id="KW-0808">Transferase</keyword>
<keyword evidence="5" id="KW-1185">Reference proteome</keyword>
<proteinExistence type="inferred from homology"/>
<dbReference type="Pfam" id="PF00078">
    <property type="entry name" value="RVT_1"/>
    <property type="match status" value="1"/>
</dbReference>
<accession>A0ABS1JMD2</accession>
<gene>
    <name evidence="4" type="ORF">JI746_09820</name>
</gene>
<dbReference type="PANTHER" id="PTHR34047:SF8">
    <property type="entry name" value="PROTEIN YKFC"/>
    <property type="match status" value="1"/>
</dbReference>